<dbReference type="Gene3D" id="3.30.559.10">
    <property type="entry name" value="Chloramphenicol acetyltransferase-like domain"/>
    <property type="match status" value="1"/>
</dbReference>
<sequence length="118" mass="13434">MSDDEITIARVVRELRKAKDELKKEKKPVSICSEWTSMGNEIEFYRGSSACNYPLNNLDFRWGKPSRVTIPAVGIGNMFCFMDNQNGDGVELIVALPEKDVTQFENSKELLQLLFSIK</sequence>
<organism evidence="4 5">
    <name type="scientific">Solanum tuberosum</name>
    <name type="common">Potato</name>
    <dbReference type="NCBI Taxonomy" id="4113"/>
    <lineage>
        <taxon>Eukaryota</taxon>
        <taxon>Viridiplantae</taxon>
        <taxon>Streptophyta</taxon>
        <taxon>Embryophyta</taxon>
        <taxon>Tracheophyta</taxon>
        <taxon>Spermatophyta</taxon>
        <taxon>Magnoliopsida</taxon>
        <taxon>eudicotyledons</taxon>
        <taxon>Gunneridae</taxon>
        <taxon>Pentapetalae</taxon>
        <taxon>asterids</taxon>
        <taxon>lamiids</taxon>
        <taxon>Solanales</taxon>
        <taxon>Solanaceae</taxon>
        <taxon>Solanoideae</taxon>
        <taxon>Solaneae</taxon>
        <taxon>Solanum</taxon>
    </lineage>
</organism>
<name>M1DL56_SOLTU</name>
<dbReference type="SMR" id="M1DL56"/>
<evidence type="ECO:0000313" key="5">
    <source>
        <dbReference type="Proteomes" id="UP000011115"/>
    </source>
</evidence>
<dbReference type="InterPro" id="IPR023213">
    <property type="entry name" value="CAT-like_dom_sf"/>
</dbReference>
<dbReference type="Gramene" id="PGSC0003DMT400090778">
    <property type="protein sequence ID" value="PGSC0003DMT400090778"/>
    <property type="gene ID" value="PGSC0003DMG400040349"/>
</dbReference>
<dbReference type="EnsemblPlants" id="PGSC0003DMT400090778">
    <property type="protein sequence ID" value="PGSC0003DMT400090778"/>
    <property type="gene ID" value="PGSC0003DMG400040349"/>
</dbReference>
<evidence type="ECO:0000256" key="2">
    <source>
        <dbReference type="ARBA" id="ARBA00022679"/>
    </source>
</evidence>
<evidence type="ECO:0000256" key="3">
    <source>
        <dbReference type="ARBA" id="ARBA00023315"/>
    </source>
</evidence>
<keyword evidence="2" id="KW-0808">Transferase</keyword>
<proteinExistence type="inferred from homology"/>
<dbReference type="Pfam" id="PF02458">
    <property type="entry name" value="Transferase"/>
    <property type="match status" value="1"/>
</dbReference>
<dbReference type="AlphaFoldDB" id="M1DL56"/>
<dbReference type="InParanoid" id="M1DL56"/>
<dbReference type="Proteomes" id="UP000011115">
    <property type="component" value="Unassembled WGS sequence"/>
</dbReference>
<keyword evidence="5" id="KW-1185">Reference proteome</keyword>
<evidence type="ECO:0000256" key="1">
    <source>
        <dbReference type="ARBA" id="ARBA00009861"/>
    </source>
</evidence>
<dbReference type="PaxDb" id="4113-PGSC0003DMT400090778"/>
<accession>M1DL56</accession>
<reference evidence="4" key="2">
    <citation type="submission" date="2015-06" db="UniProtKB">
        <authorList>
            <consortium name="EnsemblPlants"/>
        </authorList>
    </citation>
    <scope>IDENTIFICATION</scope>
    <source>
        <strain evidence="4">DM1-3 516 R44</strain>
    </source>
</reference>
<dbReference type="PANTHER" id="PTHR31623">
    <property type="entry name" value="F21J9.9"/>
    <property type="match status" value="1"/>
</dbReference>
<keyword evidence="3" id="KW-0012">Acyltransferase</keyword>
<dbReference type="HOGENOM" id="CLU_123071_0_0_1"/>
<protein>
    <submittedName>
        <fullName evidence="4">3'-N-debenzoyl-2'-deoxytaxol N-benzoyltransferase</fullName>
    </submittedName>
</protein>
<dbReference type="PANTHER" id="PTHR31623:SF29">
    <property type="entry name" value="ACYLSUGAR ACYLTRANSFERASE 3-LIKE"/>
    <property type="match status" value="1"/>
</dbReference>
<comment type="similarity">
    <text evidence="1">Belongs to the plant acyltransferase family.</text>
</comment>
<dbReference type="GO" id="GO:0016746">
    <property type="term" value="F:acyltransferase activity"/>
    <property type="evidence" value="ECO:0007669"/>
    <property type="project" value="UniProtKB-KW"/>
</dbReference>
<reference evidence="5" key="1">
    <citation type="journal article" date="2011" name="Nature">
        <title>Genome sequence and analysis of the tuber crop potato.</title>
        <authorList>
            <consortium name="The Potato Genome Sequencing Consortium"/>
        </authorList>
    </citation>
    <scope>NUCLEOTIDE SEQUENCE [LARGE SCALE GENOMIC DNA]</scope>
    <source>
        <strain evidence="5">cv. DM1-3 516 R44</strain>
    </source>
</reference>
<evidence type="ECO:0000313" key="4">
    <source>
        <dbReference type="EnsemblPlants" id="PGSC0003DMT400090778"/>
    </source>
</evidence>